<keyword evidence="4" id="KW-1185">Reference proteome</keyword>
<dbReference type="SUPFAM" id="SSF52087">
    <property type="entry name" value="CRAL/TRIO domain"/>
    <property type="match status" value="1"/>
</dbReference>
<dbReference type="Pfam" id="PF00650">
    <property type="entry name" value="CRAL_TRIO"/>
    <property type="match status" value="1"/>
</dbReference>
<dbReference type="OrthoDB" id="1434354at2759"/>
<gene>
    <name evidence="3" type="ORF">Fcan01_23234</name>
</gene>
<dbReference type="PANTHER" id="PTHR23324:SF83">
    <property type="entry name" value="SEC14-LIKE PROTEIN 2"/>
    <property type="match status" value="1"/>
</dbReference>
<dbReference type="SUPFAM" id="SSF46938">
    <property type="entry name" value="CRAL/TRIO N-terminal domain"/>
    <property type="match status" value="1"/>
</dbReference>
<protein>
    <recommendedName>
        <fullName evidence="2">CRAL-TRIO domain-containing protein</fullName>
    </recommendedName>
</protein>
<evidence type="ECO:0000259" key="2">
    <source>
        <dbReference type="PROSITE" id="PS50191"/>
    </source>
</evidence>
<feature type="chain" id="PRO_5013325128" description="CRAL-TRIO domain-containing protein" evidence="1">
    <location>
        <begin position="18"/>
        <end position="314"/>
    </location>
</feature>
<dbReference type="PROSITE" id="PS50191">
    <property type="entry name" value="CRAL_TRIO"/>
    <property type="match status" value="1"/>
</dbReference>
<evidence type="ECO:0000313" key="4">
    <source>
        <dbReference type="Proteomes" id="UP000198287"/>
    </source>
</evidence>
<dbReference type="GO" id="GO:0005737">
    <property type="term" value="C:cytoplasm"/>
    <property type="evidence" value="ECO:0007669"/>
    <property type="project" value="TreeGrafter"/>
</dbReference>
<dbReference type="EMBL" id="LNIX01000027">
    <property type="protein sequence ID" value="OXA42014.1"/>
    <property type="molecule type" value="Genomic_DNA"/>
</dbReference>
<dbReference type="Gene3D" id="3.40.525.10">
    <property type="entry name" value="CRAL-TRIO lipid binding domain"/>
    <property type="match status" value="1"/>
</dbReference>
<reference evidence="3 4" key="1">
    <citation type="submission" date="2015-12" db="EMBL/GenBank/DDBJ databases">
        <title>The genome of Folsomia candida.</title>
        <authorList>
            <person name="Faddeeva A."/>
            <person name="Derks M.F."/>
            <person name="Anvar Y."/>
            <person name="Smit S."/>
            <person name="Van Straalen N."/>
            <person name="Roelofs D."/>
        </authorList>
    </citation>
    <scope>NUCLEOTIDE SEQUENCE [LARGE SCALE GENOMIC DNA]</scope>
    <source>
        <strain evidence="3 4">VU population</strain>
        <tissue evidence="3">Whole body</tissue>
    </source>
</reference>
<proteinExistence type="predicted"/>
<dbReference type="InterPro" id="IPR001251">
    <property type="entry name" value="CRAL-TRIO_dom"/>
</dbReference>
<dbReference type="PANTHER" id="PTHR23324">
    <property type="entry name" value="SEC14 RELATED PROTEIN"/>
    <property type="match status" value="1"/>
</dbReference>
<evidence type="ECO:0000256" key="1">
    <source>
        <dbReference type="SAM" id="SignalP"/>
    </source>
</evidence>
<organism evidence="3 4">
    <name type="scientific">Folsomia candida</name>
    <name type="common">Springtail</name>
    <dbReference type="NCBI Taxonomy" id="158441"/>
    <lineage>
        <taxon>Eukaryota</taxon>
        <taxon>Metazoa</taxon>
        <taxon>Ecdysozoa</taxon>
        <taxon>Arthropoda</taxon>
        <taxon>Hexapoda</taxon>
        <taxon>Collembola</taxon>
        <taxon>Entomobryomorpha</taxon>
        <taxon>Isotomoidea</taxon>
        <taxon>Isotomidae</taxon>
        <taxon>Proisotominae</taxon>
        <taxon>Folsomia</taxon>
    </lineage>
</organism>
<dbReference type="AlphaFoldDB" id="A0A226DAZ9"/>
<dbReference type="InterPro" id="IPR051064">
    <property type="entry name" value="SEC14/CRAL-TRIO_domain"/>
</dbReference>
<feature type="domain" description="CRAL-TRIO" evidence="2">
    <location>
        <begin position="93"/>
        <end position="296"/>
    </location>
</feature>
<comment type="caution">
    <text evidence="3">The sequence shown here is derived from an EMBL/GenBank/DDBJ whole genome shotgun (WGS) entry which is preliminary data.</text>
</comment>
<name>A0A226DAZ9_FOLCA</name>
<accession>A0A226DAZ9</accession>
<dbReference type="InterPro" id="IPR036273">
    <property type="entry name" value="CRAL/TRIO_N_dom_sf"/>
</dbReference>
<dbReference type="InterPro" id="IPR036865">
    <property type="entry name" value="CRAL-TRIO_dom_sf"/>
</dbReference>
<keyword evidence="1" id="KW-0732">Signal</keyword>
<dbReference type="CDD" id="cd00170">
    <property type="entry name" value="SEC14"/>
    <property type="match status" value="1"/>
</dbReference>
<sequence>MFPRVLLVFFLLSEISAHGIDEDLVITWEQKEKLDEFRTIMEPHLPHDYMKTDIYLIRWLKARNYEIPAASRMLQENLWWREENEMDALLDEDWTEFNNQYRFNLDGCDGNGAPVFVLFAGEWDMRRAALAGQSEKMRRYIDKCFEEASTVLRNMQARGSNATRANLILDLGSLSFQVQACPRWAKVGFQKTRIYIMEVPKLTGFFTGIPFYLYLVQSLGAHFPNVINACIVINTPEFAVPLWNNMIKPVAPPEVRKLVDVYGRKRSEWREALLTKYGIDFTKMSHEMGGDGRDPVDSNDLRKSDYLYECPELK</sequence>
<feature type="signal peptide" evidence="1">
    <location>
        <begin position="1"/>
        <end position="17"/>
    </location>
</feature>
<dbReference type="Proteomes" id="UP000198287">
    <property type="component" value="Unassembled WGS sequence"/>
</dbReference>
<evidence type="ECO:0000313" key="3">
    <source>
        <dbReference type="EMBL" id="OXA42014.1"/>
    </source>
</evidence>